<keyword evidence="3" id="KW-1185">Reference proteome</keyword>
<dbReference type="EMBL" id="JAADYS010001644">
    <property type="protein sequence ID" value="KAF4461829.1"/>
    <property type="molecule type" value="Genomic_DNA"/>
</dbReference>
<dbReference type="Proteomes" id="UP000554235">
    <property type="component" value="Unassembled WGS sequence"/>
</dbReference>
<keyword evidence="1" id="KW-1133">Transmembrane helix</keyword>
<dbReference type="AlphaFoldDB" id="A0A8H4L622"/>
<comment type="caution">
    <text evidence="2">The sequence shown here is derived from an EMBL/GenBank/DDBJ whole genome shotgun (WGS) entry which is preliminary data.</text>
</comment>
<evidence type="ECO:0000313" key="2">
    <source>
        <dbReference type="EMBL" id="KAF4461829.1"/>
    </source>
</evidence>
<keyword evidence="1" id="KW-0472">Membrane</keyword>
<evidence type="ECO:0000256" key="1">
    <source>
        <dbReference type="SAM" id="Phobius"/>
    </source>
</evidence>
<proteinExistence type="predicted"/>
<reference evidence="2 3" key="1">
    <citation type="submission" date="2020-01" db="EMBL/GenBank/DDBJ databases">
        <title>Identification and distribution of gene clusters putatively required for synthesis of sphingolipid metabolism inhibitors in phylogenetically diverse species of the filamentous fungus Fusarium.</title>
        <authorList>
            <person name="Kim H.-S."/>
            <person name="Busman M."/>
            <person name="Brown D.W."/>
            <person name="Divon H."/>
            <person name="Uhlig S."/>
            <person name="Proctor R.H."/>
        </authorList>
    </citation>
    <scope>NUCLEOTIDE SEQUENCE [LARGE SCALE GENOMIC DNA]</scope>
    <source>
        <strain evidence="2 3">NRRL 20459</strain>
    </source>
</reference>
<sequence length="195" mass="21609">MSTAKSLFRAAAFGLWSLLFGSLTGKIIFWDLANITPVIAVLFLLGATTLEAFLLFKTVSYIPATSSWTARLNFFLYESRDSAMLLPILSLVWLLDLFIVGGVVIVDLAIGGPISQVLSFIVKHGAFWKAVATVLYICGVLYYFALVAWVFYAGIKAMYRVVRQLKTPEEEAAVALIAGTKDDDEWNDWQDNHGN</sequence>
<accession>A0A8H4L622</accession>
<keyword evidence="1" id="KW-0812">Transmembrane</keyword>
<name>A0A8H4L622_9HYPO</name>
<protein>
    <submittedName>
        <fullName evidence="2">Uncharacterized protein</fullName>
    </submittedName>
</protein>
<gene>
    <name evidence="2" type="ORF">FALBO_11367</name>
</gene>
<organism evidence="2 3">
    <name type="scientific">Fusarium albosuccineum</name>
    <dbReference type="NCBI Taxonomy" id="1237068"/>
    <lineage>
        <taxon>Eukaryota</taxon>
        <taxon>Fungi</taxon>
        <taxon>Dikarya</taxon>
        <taxon>Ascomycota</taxon>
        <taxon>Pezizomycotina</taxon>
        <taxon>Sordariomycetes</taxon>
        <taxon>Hypocreomycetidae</taxon>
        <taxon>Hypocreales</taxon>
        <taxon>Nectriaceae</taxon>
        <taxon>Fusarium</taxon>
        <taxon>Fusarium decemcellulare species complex</taxon>
    </lineage>
</organism>
<evidence type="ECO:0000313" key="3">
    <source>
        <dbReference type="Proteomes" id="UP000554235"/>
    </source>
</evidence>
<feature type="transmembrane region" description="Helical" evidence="1">
    <location>
        <begin position="35"/>
        <end position="56"/>
    </location>
</feature>
<feature type="transmembrane region" description="Helical" evidence="1">
    <location>
        <begin position="130"/>
        <end position="155"/>
    </location>
</feature>
<feature type="transmembrane region" description="Helical" evidence="1">
    <location>
        <begin position="85"/>
        <end position="110"/>
    </location>
</feature>
<dbReference type="OrthoDB" id="5044133at2759"/>